<sequence length="596" mass="68974">MLRRSARLQHTHEEPQTATDSKQNEAPRGRKRARTASSSTETPARSAPRRRIAGFLERFAKEAPLDVCLEVFKYLQPRDLLHLARTSKALRGFLMSNSSQLIWRTARENVPDLPPLPPDLNEPQSACVLPATTSYGVVGSGVVSNVFQPRKFGVGFLPSTINQFFREYLEVKDDAEKLDEWESRKQRESEATAIHSDQCQEWYSNLLKARGRELRDAREQRTNEIIRRLKDIGWEDDYLNAEFRGLPSVRQSKALTDRIWANIKPGLIEYLEEKKTKKLECDRKLAFVKRHRMLGRLYRLFCDKSADVHPSIGDVILHPKSKRIHDLIWDTPWEQELSEADLMEVLNADIPDIKADWIEKNESALLAQMPAGSTPSQLRSIKTIFRCAACREHLWVPRIYAHRCSTIQQVSQSLPQTPFCRKDNWGNIDFHPFSTLSWYSWSVFYFMYDQSGSTCARTICELAGGAQTVDELDRIDPLFECLDCVHGERRLFMRWTNAIAHNATHRLSVTSYDDTIKSQVLREQGPHPRAHHWKKIARCSVCDPLDSETAYSDIRLHLREKHGIEDVKQEHWFFDITAPYDLLCPPNVWYFPSQTV</sequence>
<dbReference type="InterPro" id="IPR001810">
    <property type="entry name" value="F-box_dom"/>
</dbReference>
<dbReference type="InterPro" id="IPR036047">
    <property type="entry name" value="F-box-like_dom_sf"/>
</dbReference>
<dbReference type="PROSITE" id="PS50181">
    <property type="entry name" value="FBOX"/>
    <property type="match status" value="1"/>
</dbReference>
<evidence type="ECO:0000313" key="4">
    <source>
        <dbReference type="Proteomes" id="UP000054988"/>
    </source>
</evidence>
<dbReference type="Proteomes" id="UP000054988">
    <property type="component" value="Unassembled WGS sequence"/>
</dbReference>
<dbReference type="Pfam" id="PF12937">
    <property type="entry name" value="F-box-like"/>
    <property type="match status" value="1"/>
</dbReference>
<accession>A0A0W0F6A1</accession>
<proteinExistence type="predicted"/>
<protein>
    <recommendedName>
        <fullName evidence="2">F-box domain-containing protein</fullName>
    </recommendedName>
</protein>
<dbReference type="SUPFAM" id="SSF81383">
    <property type="entry name" value="F-box domain"/>
    <property type="match status" value="1"/>
</dbReference>
<comment type="caution">
    <text evidence="3">The sequence shown here is derived from an EMBL/GenBank/DDBJ whole genome shotgun (WGS) entry which is preliminary data.</text>
</comment>
<name>A0A0W0F6A1_MONRR</name>
<dbReference type="CDD" id="cd09917">
    <property type="entry name" value="F-box_SF"/>
    <property type="match status" value="1"/>
</dbReference>
<reference evidence="3 4" key="1">
    <citation type="submission" date="2015-12" db="EMBL/GenBank/DDBJ databases">
        <title>Draft genome sequence of Moniliophthora roreri, the causal agent of frosty pod rot of cacao.</title>
        <authorList>
            <person name="Aime M.C."/>
            <person name="Diaz-Valderrama J.R."/>
            <person name="Kijpornyongpan T."/>
            <person name="Phillips-Mora W."/>
        </authorList>
    </citation>
    <scope>NUCLEOTIDE SEQUENCE [LARGE SCALE GENOMIC DNA]</scope>
    <source>
        <strain evidence="3 4">MCA 2952</strain>
    </source>
</reference>
<evidence type="ECO:0000259" key="2">
    <source>
        <dbReference type="PROSITE" id="PS50181"/>
    </source>
</evidence>
<gene>
    <name evidence="3" type="ORF">WG66_15552</name>
</gene>
<evidence type="ECO:0000313" key="3">
    <source>
        <dbReference type="EMBL" id="KTB31840.1"/>
    </source>
</evidence>
<dbReference type="AlphaFoldDB" id="A0A0W0F6A1"/>
<feature type="domain" description="F-box" evidence="2">
    <location>
        <begin position="57"/>
        <end position="106"/>
    </location>
</feature>
<dbReference type="EMBL" id="LATX01002286">
    <property type="protein sequence ID" value="KTB31840.1"/>
    <property type="molecule type" value="Genomic_DNA"/>
</dbReference>
<feature type="region of interest" description="Disordered" evidence="1">
    <location>
        <begin position="1"/>
        <end position="49"/>
    </location>
</feature>
<organism evidence="3 4">
    <name type="scientific">Moniliophthora roreri</name>
    <name type="common">Frosty pod rot fungus</name>
    <name type="synonym">Monilia roreri</name>
    <dbReference type="NCBI Taxonomy" id="221103"/>
    <lineage>
        <taxon>Eukaryota</taxon>
        <taxon>Fungi</taxon>
        <taxon>Dikarya</taxon>
        <taxon>Basidiomycota</taxon>
        <taxon>Agaricomycotina</taxon>
        <taxon>Agaricomycetes</taxon>
        <taxon>Agaricomycetidae</taxon>
        <taxon>Agaricales</taxon>
        <taxon>Marasmiineae</taxon>
        <taxon>Marasmiaceae</taxon>
        <taxon>Moniliophthora</taxon>
    </lineage>
</organism>
<evidence type="ECO:0000256" key="1">
    <source>
        <dbReference type="SAM" id="MobiDB-lite"/>
    </source>
</evidence>